<proteinExistence type="inferred from homology"/>
<evidence type="ECO:0000256" key="6">
    <source>
        <dbReference type="ARBA" id="ARBA00022989"/>
    </source>
</evidence>
<dbReference type="EMBL" id="BSUO01000001">
    <property type="protein sequence ID" value="GMA40605.1"/>
    <property type="molecule type" value="Genomic_DNA"/>
</dbReference>
<reference evidence="10" key="1">
    <citation type="journal article" date="2019" name="Int. J. Syst. Evol. Microbiol.">
        <title>The Global Catalogue of Microorganisms (GCM) 10K type strain sequencing project: providing services to taxonomists for standard genome sequencing and annotation.</title>
        <authorList>
            <consortium name="The Broad Institute Genomics Platform"/>
            <consortium name="The Broad Institute Genome Sequencing Center for Infectious Disease"/>
            <person name="Wu L."/>
            <person name="Ma J."/>
        </authorList>
    </citation>
    <scope>NUCLEOTIDE SEQUENCE [LARGE SCALE GENOMIC DNA]</scope>
    <source>
        <strain evidence="10">NBRC 113072</strain>
    </source>
</reference>
<evidence type="ECO:0000313" key="9">
    <source>
        <dbReference type="EMBL" id="GMA40605.1"/>
    </source>
</evidence>
<dbReference type="Proteomes" id="UP001157126">
    <property type="component" value="Unassembled WGS sequence"/>
</dbReference>
<dbReference type="Gene3D" id="1.20.1530.20">
    <property type="match status" value="1"/>
</dbReference>
<evidence type="ECO:0000256" key="1">
    <source>
        <dbReference type="ARBA" id="ARBA00004651"/>
    </source>
</evidence>
<evidence type="ECO:0000256" key="8">
    <source>
        <dbReference type="SAM" id="Phobius"/>
    </source>
</evidence>
<comment type="similarity">
    <text evidence="2">Belongs to the auxin efflux carrier (TC 2.A.69) family.</text>
</comment>
<evidence type="ECO:0000256" key="4">
    <source>
        <dbReference type="ARBA" id="ARBA00022475"/>
    </source>
</evidence>
<keyword evidence="7 8" id="KW-0472">Membrane</keyword>
<dbReference type="PANTHER" id="PTHR36838:SF1">
    <property type="entry name" value="SLR1864 PROTEIN"/>
    <property type="match status" value="1"/>
</dbReference>
<evidence type="ECO:0000313" key="10">
    <source>
        <dbReference type="Proteomes" id="UP001157126"/>
    </source>
</evidence>
<feature type="transmembrane region" description="Helical" evidence="8">
    <location>
        <begin position="118"/>
        <end position="137"/>
    </location>
</feature>
<accession>A0ABQ6ITA0</accession>
<name>A0ABQ6ITA0_9MICO</name>
<evidence type="ECO:0000256" key="2">
    <source>
        <dbReference type="ARBA" id="ARBA00010145"/>
    </source>
</evidence>
<keyword evidence="5 8" id="KW-0812">Transmembrane</keyword>
<feature type="transmembrane region" description="Helical" evidence="8">
    <location>
        <begin position="207"/>
        <end position="226"/>
    </location>
</feature>
<feature type="transmembrane region" description="Helical" evidence="8">
    <location>
        <begin position="180"/>
        <end position="201"/>
    </location>
</feature>
<dbReference type="Pfam" id="PF03547">
    <property type="entry name" value="Mem_trans"/>
    <property type="match status" value="1"/>
</dbReference>
<dbReference type="RefSeq" id="WP_284304276.1">
    <property type="nucleotide sequence ID" value="NZ_BSUO01000001.1"/>
</dbReference>
<gene>
    <name evidence="9" type="ORF">GCM10025883_26500</name>
</gene>
<evidence type="ECO:0000256" key="3">
    <source>
        <dbReference type="ARBA" id="ARBA00022448"/>
    </source>
</evidence>
<dbReference type="InterPro" id="IPR038770">
    <property type="entry name" value="Na+/solute_symporter_sf"/>
</dbReference>
<feature type="transmembrane region" description="Helical" evidence="8">
    <location>
        <begin position="20"/>
        <end position="46"/>
    </location>
</feature>
<comment type="subcellular location">
    <subcellularLocation>
        <location evidence="1">Cell membrane</location>
        <topology evidence="1">Multi-pass membrane protein</topology>
    </subcellularLocation>
</comment>
<feature type="transmembrane region" description="Helical" evidence="8">
    <location>
        <begin position="58"/>
        <end position="80"/>
    </location>
</feature>
<feature type="transmembrane region" description="Helical" evidence="8">
    <location>
        <begin position="238"/>
        <end position="260"/>
    </location>
</feature>
<keyword evidence="3" id="KW-0813">Transport</keyword>
<dbReference type="PANTHER" id="PTHR36838">
    <property type="entry name" value="AUXIN EFFLUX CARRIER FAMILY PROTEIN"/>
    <property type="match status" value="1"/>
</dbReference>
<comment type="caution">
    <text evidence="9">The sequence shown here is derived from an EMBL/GenBank/DDBJ whole genome shotgun (WGS) entry which is preliminary data.</text>
</comment>
<protein>
    <submittedName>
        <fullName evidence="9">Transporter</fullName>
    </submittedName>
</protein>
<evidence type="ECO:0000256" key="7">
    <source>
        <dbReference type="ARBA" id="ARBA00023136"/>
    </source>
</evidence>
<keyword evidence="4" id="KW-1003">Cell membrane</keyword>
<dbReference type="InterPro" id="IPR004776">
    <property type="entry name" value="Mem_transp_PIN-like"/>
</dbReference>
<keyword evidence="10" id="KW-1185">Reference proteome</keyword>
<feature type="transmembrane region" description="Helical" evidence="8">
    <location>
        <begin position="149"/>
        <end position="168"/>
    </location>
</feature>
<evidence type="ECO:0000256" key="5">
    <source>
        <dbReference type="ARBA" id="ARBA00022692"/>
    </source>
</evidence>
<keyword evidence="6 8" id="KW-1133">Transmembrane helix</keyword>
<sequence length="265" mass="26990">MGLYGFTPALAFDSMMKTQISAQVGTRIVIAYLVMTVLAAAISWLVTLRWPVSTRRSVTACTIIGNNGNFGLPIALLALGDAGLEMAVVIFVLSLVVMFTVGPLLFGSSGGIVGGLTTVLRLPVTWALVAAGLLRAFDLRLPGGLESGIALLGQAAIPLVLIQLGVQMGTSGKIHRTPPVIAAVALRAVVVPALAVGAGLLVGLDGLGLASLILAAAMPIAVNNLMLAREYGADSDTVASSVVASTFLSIPILVVLISLLPSITG</sequence>
<organism evidence="9 10">
    <name type="scientific">Mobilicoccus caccae</name>
    <dbReference type="NCBI Taxonomy" id="1859295"/>
    <lineage>
        <taxon>Bacteria</taxon>
        <taxon>Bacillati</taxon>
        <taxon>Actinomycetota</taxon>
        <taxon>Actinomycetes</taxon>
        <taxon>Micrococcales</taxon>
        <taxon>Dermatophilaceae</taxon>
        <taxon>Mobilicoccus</taxon>
    </lineage>
</organism>
<feature type="transmembrane region" description="Helical" evidence="8">
    <location>
        <begin position="86"/>
        <end position="106"/>
    </location>
</feature>